<evidence type="ECO:0000313" key="8">
    <source>
        <dbReference type="Proteomes" id="UP000320390"/>
    </source>
</evidence>
<accession>A0A518EYL9</accession>
<feature type="transmembrane region" description="Helical" evidence="6">
    <location>
        <begin position="301"/>
        <end position="326"/>
    </location>
</feature>
<evidence type="ECO:0000256" key="5">
    <source>
        <dbReference type="ARBA" id="ARBA00023136"/>
    </source>
</evidence>
<organism evidence="7 8">
    <name type="scientific">Saltatorellus ferox</name>
    <dbReference type="NCBI Taxonomy" id="2528018"/>
    <lineage>
        <taxon>Bacteria</taxon>
        <taxon>Pseudomonadati</taxon>
        <taxon>Planctomycetota</taxon>
        <taxon>Planctomycetia</taxon>
        <taxon>Planctomycetia incertae sedis</taxon>
        <taxon>Saltatorellus</taxon>
    </lineage>
</organism>
<gene>
    <name evidence="7" type="ORF">Poly30_47450</name>
</gene>
<evidence type="ECO:0000256" key="2">
    <source>
        <dbReference type="ARBA" id="ARBA00022475"/>
    </source>
</evidence>
<evidence type="ECO:0000256" key="3">
    <source>
        <dbReference type="ARBA" id="ARBA00022692"/>
    </source>
</evidence>
<sequence>MLKLVLSAAVALGAIGLLFLWGGIRPGEVWDAVRAIPATTFFLALGIQALIYVFRAARLRGLLAASGDESVPGLKDLTAASAAWILDSQILPAKVGEASLVLHLGRVGVRAEHGLVGLLLSRLFDLLTLVVVLGATCLALGLSGARPGLDWLTGLGGVLMLAASALALVILRGGSMLGLARRLSVRLGLERTAIGARISSFTHRVEAALRSVSKPALLRAALWSLPVWAAVLGVYIVLGTGVGLAGPGGESLGAFDLLFGSSLAIFGSLVPISGFLGFGALDLGWAWGFAALGVPEADAAATGLAFHTLYLVGVGILGAVGHTLLLRKTK</sequence>
<dbReference type="PANTHER" id="PTHR39087">
    <property type="entry name" value="UPF0104 MEMBRANE PROTEIN MJ1595"/>
    <property type="match status" value="1"/>
</dbReference>
<dbReference type="Proteomes" id="UP000320390">
    <property type="component" value="Chromosome"/>
</dbReference>
<feature type="transmembrane region" description="Helical" evidence="6">
    <location>
        <begin position="36"/>
        <end position="54"/>
    </location>
</feature>
<keyword evidence="5 6" id="KW-0472">Membrane</keyword>
<feature type="transmembrane region" description="Helical" evidence="6">
    <location>
        <begin position="220"/>
        <end position="245"/>
    </location>
</feature>
<keyword evidence="2" id="KW-1003">Cell membrane</keyword>
<dbReference type="InterPro" id="IPR022791">
    <property type="entry name" value="L-PG_synthase/AglD"/>
</dbReference>
<feature type="transmembrane region" description="Helical" evidence="6">
    <location>
        <begin position="123"/>
        <end position="145"/>
    </location>
</feature>
<evidence type="ECO:0000256" key="6">
    <source>
        <dbReference type="SAM" id="Phobius"/>
    </source>
</evidence>
<dbReference type="GO" id="GO:0005886">
    <property type="term" value="C:plasma membrane"/>
    <property type="evidence" value="ECO:0007669"/>
    <property type="project" value="UniProtKB-SubCell"/>
</dbReference>
<proteinExistence type="predicted"/>
<keyword evidence="4 6" id="KW-1133">Transmembrane helix</keyword>
<feature type="transmembrane region" description="Helical" evidence="6">
    <location>
        <begin position="151"/>
        <end position="171"/>
    </location>
</feature>
<dbReference type="Pfam" id="PF03706">
    <property type="entry name" value="LPG_synthase_TM"/>
    <property type="match status" value="1"/>
</dbReference>
<keyword evidence="3 6" id="KW-0812">Transmembrane</keyword>
<evidence type="ECO:0000256" key="4">
    <source>
        <dbReference type="ARBA" id="ARBA00022989"/>
    </source>
</evidence>
<evidence type="ECO:0000313" key="7">
    <source>
        <dbReference type="EMBL" id="QDV09188.1"/>
    </source>
</evidence>
<comment type="subcellular location">
    <subcellularLocation>
        <location evidence="1">Cell membrane</location>
        <topology evidence="1">Multi-pass membrane protein</topology>
    </subcellularLocation>
</comment>
<dbReference type="RefSeq" id="WP_419190550.1">
    <property type="nucleotide sequence ID" value="NZ_CP036434.1"/>
</dbReference>
<dbReference type="PANTHER" id="PTHR39087:SF2">
    <property type="entry name" value="UPF0104 MEMBRANE PROTEIN MJ1595"/>
    <property type="match status" value="1"/>
</dbReference>
<feature type="transmembrane region" description="Helical" evidence="6">
    <location>
        <begin position="257"/>
        <end position="281"/>
    </location>
</feature>
<dbReference type="EMBL" id="CP036434">
    <property type="protein sequence ID" value="QDV09188.1"/>
    <property type="molecule type" value="Genomic_DNA"/>
</dbReference>
<evidence type="ECO:0000256" key="1">
    <source>
        <dbReference type="ARBA" id="ARBA00004651"/>
    </source>
</evidence>
<name>A0A518EYL9_9BACT</name>
<keyword evidence="8" id="KW-1185">Reference proteome</keyword>
<reference evidence="7 8" key="1">
    <citation type="submission" date="2019-02" db="EMBL/GenBank/DDBJ databases">
        <title>Deep-cultivation of Planctomycetes and their phenomic and genomic characterization uncovers novel biology.</title>
        <authorList>
            <person name="Wiegand S."/>
            <person name="Jogler M."/>
            <person name="Boedeker C."/>
            <person name="Pinto D."/>
            <person name="Vollmers J."/>
            <person name="Rivas-Marin E."/>
            <person name="Kohn T."/>
            <person name="Peeters S.H."/>
            <person name="Heuer A."/>
            <person name="Rast P."/>
            <person name="Oberbeckmann S."/>
            <person name="Bunk B."/>
            <person name="Jeske O."/>
            <person name="Meyerdierks A."/>
            <person name="Storesund J.E."/>
            <person name="Kallscheuer N."/>
            <person name="Luecker S."/>
            <person name="Lage O.M."/>
            <person name="Pohl T."/>
            <person name="Merkel B.J."/>
            <person name="Hornburger P."/>
            <person name="Mueller R.-W."/>
            <person name="Bruemmer F."/>
            <person name="Labrenz M."/>
            <person name="Spormann A.M."/>
            <person name="Op den Camp H."/>
            <person name="Overmann J."/>
            <person name="Amann R."/>
            <person name="Jetten M.S.M."/>
            <person name="Mascher T."/>
            <person name="Medema M.H."/>
            <person name="Devos D.P."/>
            <person name="Kaster A.-K."/>
            <person name="Ovreas L."/>
            <person name="Rohde M."/>
            <person name="Galperin M.Y."/>
            <person name="Jogler C."/>
        </authorList>
    </citation>
    <scope>NUCLEOTIDE SEQUENCE [LARGE SCALE GENOMIC DNA]</scope>
    <source>
        <strain evidence="7 8">Poly30</strain>
    </source>
</reference>
<dbReference type="AlphaFoldDB" id="A0A518EYL9"/>
<evidence type="ECO:0008006" key="9">
    <source>
        <dbReference type="Google" id="ProtNLM"/>
    </source>
</evidence>
<protein>
    <recommendedName>
        <fullName evidence="9">Flippase-like domain-containing protein</fullName>
    </recommendedName>
</protein>